<feature type="transmembrane region" description="Helical" evidence="1">
    <location>
        <begin position="128"/>
        <end position="151"/>
    </location>
</feature>
<sequence>MRRYRIGFLDFLRGFSLLGILIVNLPYFAKPMYLVGAKEENSQILDFVATWIVAGFFEFKFYLLFSFLFGFAFFLQMQTGSNASYFRRIFALLAIGILHGIFLFLGDILFSYGVLGILLWFVRNRDARWLLQFSFFCLVLALVFRSLFLFWGDEYKAQYLADLPRLIEESRKAYLGGFWESSLQRAKETYLSLPILILYQWPSALAMFALGLAAAKSEVFSDLQKTKELLSKYFIPLFLLGILGNVIYTADSRHLLPEDWNKLVKFLLLISEVFGAPALSFCYVFLLLVYYKNTISIADRPWFETMGRLSLSNYLGESLVCAWVFCGWGLGKFDSVGNYILLLLGPAIWIGLSALTLAWSRYYSYGPAEWLLRSWTHWKRILS</sequence>
<accession>A0A2M9ZGW5</accession>
<dbReference type="InterPro" id="IPR052529">
    <property type="entry name" value="Bact_Transport_Assoc"/>
</dbReference>
<feature type="transmembrane region" description="Helical" evidence="1">
    <location>
        <begin position="49"/>
        <end position="77"/>
    </location>
</feature>
<dbReference type="AlphaFoldDB" id="A0A2M9ZGW5"/>
<feature type="transmembrane region" description="Helical" evidence="1">
    <location>
        <begin position="311"/>
        <end position="331"/>
    </location>
</feature>
<feature type="transmembrane region" description="Helical" evidence="1">
    <location>
        <begin position="89"/>
        <end position="122"/>
    </location>
</feature>
<keyword evidence="1" id="KW-0812">Transmembrane</keyword>
<organism evidence="3 4">
    <name type="scientific">Leptospira wolffii</name>
    <dbReference type="NCBI Taxonomy" id="409998"/>
    <lineage>
        <taxon>Bacteria</taxon>
        <taxon>Pseudomonadati</taxon>
        <taxon>Spirochaetota</taxon>
        <taxon>Spirochaetia</taxon>
        <taxon>Leptospirales</taxon>
        <taxon>Leptospiraceae</taxon>
        <taxon>Leptospira</taxon>
    </lineage>
</organism>
<comment type="caution">
    <text evidence="3">The sequence shown here is derived from an EMBL/GenBank/DDBJ whole genome shotgun (WGS) entry which is preliminary data.</text>
</comment>
<dbReference type="Proteomes" id="UP000231912">
    <property type="component" value="Unassembled WGS sequence"/>
</dbReference>
<dbReference type="Pfam" id="PF04235">
    <property type="entry name" value="DUF418"/>
    <property type="match status" value="1"/>
</dbReference>
<feature type="transmembrane region" description="Helical" evidence="1">
    <location>
        <begin position="233"/>
        <end position="251"/>
    </location>
</feature>
<protein>
    <recommendedName>
        <fullName evidence="2">DUF418 domain-containing protein</fullName>
    </recommendedName>
</protein>
<evidence type="ECO:0000259" key="2">
    <source>
        <dbReference type="Pfam" id="PF04235"/>
    </source>
</evidence>
<evidence type="ECO:0000256" key="1">
    <source>
        <dbReference type="SAM" id="Phobius"/>
    </source>
</evidence>
<reference evidence="3 4" key="1">
    <citation type="submission" date="2017-07" db="EMBL/GenBank/DDBJ databases">
        <title>Leptospira spp. isolated from tropical soils.</title>
        <authorList>
            <person name="Thibeaux R."/>
            <person name="Iraola G."/>
            <person name="Ferres I."/>
            <person name="Bierque E."/>
            <person name="Girault D."/>
            <person name="Soupe-Gilbert M.-E."/>
            <person name="Picardeau M."/>
            <person name="Goarant C."/>
        </authorList>
    </citation>
    <scope>NUCLEOTIDE SEQUENCE [LARGE SCALE GENOMIC DNA]</scope>
    <source>
        <strain evidence="3 4">FH2-C-A2</strain>
    </source>
</reference>
<keyword evidence="1" id="KW-1133">Transmembrane helix</keyword>
<evidence type="ECO:0000313" key="4">
    <source>
        <dbReference type="Proteomes" id="UP000231912"/>
    </source>
</evidence>
<feature type="domain" description="DUF418" evidence="2">
    <location>
        <begin position="214"/>
        <end position="379"/>
    </location>
</feature>
<dbReference type="EMBL" id="NPDT01000001">
    <property type="protein sequence ID" value="PJZ67672.1"/>
    <property type="molecule type" value="Genomic_DNA"/>
</dbReference>
<feature type="transmembrane region" description="Helical" evidence="1">
    <location>
        <begin position="12"/>
        <end position="29"/>
    </location>
</feature>
<dbReference type="PANTHER" id="PTHR30590">
    <property type="entry name" value="INNER MEMBRANE PROTEIN"/>
    <property type="match status" value="1"/>
</dbReference>
<keyword evidence="1" id="KW-0472">Membrane</keyword>
<gene>
    <name evidence="3" type="ORF">CH371_06630</name>
</gene>
<feature type="transmembrane region" description="Helical" evidence="1">
    <location>
        <begin position="190"/>
        <end position="213"/>
    </location>
</feature>
<dbReference type="PANTHER" id="PTHR30590:SF2">
    <property type="entry name" value="INNER MEMBRANE PROTEIN"/>
    <property type="match status" value="1"/>
</dbReference>
<proteinExistence type="predicted"/>
<dbReference type="InterPro" id="IPR007349">
    <property type="entry name" value="DUF418"/>
</dbReference>
<name>A0A2M9ZGW5_9LEPT</name>
<feature type="transmembrane region" description="Helical" evidence="1">
    <location>
        <begin position="338"/>
        <end position="359"/>
    </location>
</feature>
<feature type="transmembrane region" description="Helical" evidence="1">
    <location>
        <begin position="263"/>
        <end position="291"/>
    </location>
</feature>
<evidence type="ECO:0000313" key="3">
    <source>
        <dbReference type="EMBL" id="PJZ67672.1"/>
    </source>
</evidence>
<dbReference type="RefSeq" id="WP_100758113.1">
    <property type="nucleotide sequence ID" value="NZ_NPDT01000001.1"/>
</dbReference>